<feature type="region of interest" description="Disordered" evidence="1">
    <location>
        <begin position="1"/>
        <end position="21"/>
    </location>
</feature>
<protein>
    <submittedName>
        <fullName evidence="2">Uncharacterized protein</fullName>
    </submittedName>
</protein>
<comment type="caution">
    <text evidence="2">The sequence shown here is derived from an EMBL/GenBank/DDBJ whole genome shotgun (WGS) entry which is preliminary data.</text>
</comment>
<keyword evidence="3" id="KW-1185">Reference proteome</keyword>
<gene>
    <name evidence="2" type="ORF">ACFQKB_27450</name>
</gene>
<dbReference type="RefSeq" id="WP_378050120.1">
    <property type="nucleotide sequence ID" value="NZ_JBHSXE010000002.1"/>
</dbReference>
<evidence type="ECO:0000256" key="1">
    <source>
        <dbReference type="SAM" id="MobiDB-lite"/>
    </source>
</evidence>
<sequence>MTTEPAHAPVERHGYRARPTPRHHEKAALAAIAQALSTGAREHHVAVPGGTFTARSYGPRHWRVAVHRPTGQRVALAVLHGDQAAASAARTVAEVIRRAPTGFADGARPTYDLVSVGENMVMRRNRAYRSLRADGTVRAAVPGAQLIIRPSVLDATTTRGGIRLTLDGPWGYREAAAVADAVLRDLAPEARHLTYTTGGGRYYYNESGSRCYDSSSWAHCSCDWHYPGSDQSDARWTAKWHRQHPDAYRTPEEAYAPQRTI</sequence>
<evidence type="ECO:0000313" key="3">
    <source>
        <dbReference type="Proteomes" id="UP001596380"/>
    </source>
</evidence>
<evidence type="ECO:0000313" key="2">
    <source>
        <dbReference type="EMBL" id="MFC6883524.1"/>
    </source>
</evidence>
<organism evidence="2 3">
    <name type="scientific">Actinomadura yumaensis</name>
    <dbReference type="NCBI Taxonomy" id="111807"/>
    <lineage>
        <taxon>Bacteria</taxon>
        <taxon>Bacillati</taxon>
        <taxon>Actinomycetota</taxon>
        <taxon>Actinomycetes</taxon>
        <taxon>Streptosporangiales</taxon>
        <taxon>Thermomonosporaceae</taxon>
        <taxon>Actinomadura</taxon>
    </lineage>
</organism>
<dbReference type="Proteomes" id="UP001596380">
    <property type="component" value="Unassembled WGS sequence"/>
</dbReference>
<accession>A0ABW2CS75</accession>
<name>A0ABW2CS75_9ACTN</name>
<reference evidence="3" key="1">
    <citation type="journal article" date="2019" name="Int. J. Syst. Evol. Microbiol.">
        <title>The Global Catalogue of Microorganisms (GCM) 10K type strain sequencing project: providing services to taxonomists for standard genome sequencing and annotation.</title>
        <authorList>
            <consortium name="The Broad Institute Genomics Platform"/>
            <consortium name="The Broad Institute Genome Sequencing Center for Infectious Disease"/>
            <person name="Wu L."/>
            <person name="Ma J."/>
        </authorList>
    </citation>
    <scope>NUCLEOTIDE SEQUENCE [LARGE SCALE GENOMIC DNA]</scope>
    <source>
        <strain evidence="3">JCM 3369</strain>
    </source>
</reference>
<dbReference type="EMBL" id="JBHSXS010000019">
    <property type="protein sequence ID" value="MFC6883524.1"/>
    <property type="molecule type" value="Genomic_DNA"/>
</dbReference>
<proteinExistence type="predicted"/>